<comment type="caution">
    <text evidence="1">The sequence shown here is derived from an EMBL/GenBank/DDBJ whole genome shotgun (WGS) entry which is preliminary data.</text>
</comment>
<dbReference type="EMBL" id="NMUH01006526">
    <property type="protein sequence ID" value="MQM15470.1"/>
    <property type="molecule type" value="Genomic_DNA"/>
</dbReference>
<evidence type="ECO:0000313" key="2">
    <source>
        <dbReference type="Proteomes" id="UP000652761"/>
    </source>
</evidence>
<accession>A0A843X871</accession>
<organism evidence="1 2">
    <name type="scientific">Colocasia esculenta</name>
    <name type="common">Wild taro</name>
    <name type="synonym">Arum esculentum</name>
    <dbReference type="NCBI Taxonomy" id="4460"/>
    <lineage>
        <taxon>Eukaryota</taxon>
        <taxon>Viridiplantae</taxon>
        <taxon>Streptophyta</taxon>
        <taxon>Embryophyta</taxon>
        <taxon>Tracheophyta</taxon>
        <taxon>Spermatophyta</taxon>
        <taxon>Magnoliopsida</taxon>
        <taxon>Liliopsida</taxon>
        <taxon>Araceae</taxon>
        <taxon>Aroideae</taxon>
        <taxon>Colocasieae</taxon>
        <taxon>Colocasia</taxon>
    </lineage>
</organism>
<dbReference type="AlphaFoldDB" id="A0A843X871"/>
<sequence>MVDRVLVSQNFISGPKFYCGAWFGFLFARRSEWSARPQFEIGNSTRSVEGCIRRFPVWRPNSSPEAWSWAADVIAYRHPFAQTSISFRSVIEIAYKTPIRNRHSEAPNATLSPQDIRRHFLVKKPSFRTLKLHFQPTITPFPWFSSRTVTLDYANRWRSSHTDSACHGDLKLCSTCRGNSSPRRVGIAYVITIQNRHSETVDRALVSQNFVSGLKFCRGACVLVHRLSYPLGRKRIFVRLTIRTAREAPIKN</sequence>
<reference evidence="1" key="1">
    <citation type="submission" date="2017-07" db="EMBL/GenBank/DDBJ databases">
        <title>Taro Niue Genome Assembly and Annotation.</title>
        <authorList>
            <person name="Atibalentja N."/>
            <person name="Keating K."/>
            <person name="Fields C.J."/>
        </authorList>
    </citation>
    <scope>NUCLEOTIDE SEQUENCE</scope>
    <source>
        <strain evidence="1">Niue_2</strain>
        <tissue evidence="1">Leaf</tissue>
    </source>
</reference>
<keyword evidence="2" id="KW-1185">Reference proteome</keyword>
<proteinExistence type="predicted"/>
<protein>
    <submittedName>
        <fullName evidence="1">Uncharacterized protein</fullName>
    </submittedName>
</protein>
<evidence type="ECO:0000313" key="1">
    <source>
        <dbReference type="EMBL" id="MQM15470.1"/>
    </source>
</evidence>
<name>A0A843X871_COLES</name>
<dbReference type="Proteomes" id="UP000652761">
    <property type="component" value="Unassembled WGS sequence"/>
</dbReference>
<gene>
    <name evidence="1" type="ORF">Taro_048412</name>
</gene>